<reference evidence="2 3" key="1">
    <citation type="submission" date="2020-06" db="EMBL/GenBank/DDBJ databases">
        <authorList>
            <person name="Li R."/>
            <person name="Bekaert M."/>
        </authorList>
    </citation>
    <scope>NUCLEOTIDE SEQUENCE [LARGE SCALE GENOMIC DNA]</scope>
    <source>
        <strain evidence="3">wild</strain>
    </source>
</reference>
<name>A0A6J8DQV7_MYTCO</name>
<protein>
    <submittedName>
        <fullName evidence="2">Uncharacterized protein</fullName>
    </submittedName>
</protein>
<evidence type="ECO:0000256" key="1">
    <source>
        <dbReference type="SAM" id="MobiDB-lite"/>
    </source>
</evidence>
<evidence type="ECO:0000313" key="2">
    <source>
        <dbReference type="EMBL" id="CAC5409881.1"/>
    </source>
</evidence>
<gene>
    <name evidence="2" type="ORF">MCOR_43111</name>
</gene>
<organism evidence="2 3">
    <name type="scientific">Mytilus coruscus</name>
    <name type="common">Sea mussel</name>
    <dbReference type="NCBI Taxonomy" id="42192"/>
    <lineage>
        <taxon>Eukaryota</taxon>
        <taxon>Metazoa</taxon>
        <taxon>Spiralia</taxon>
        <taxon>Lophotrochozoa</taxon>
        <taxon>Mollusca</taxon>
        <taxon>Bivalvia</taxon>
        <taxon>Autobranchia</taxon>
        <taxon>Pteriomorphia</taxon>
        <taxon>Mytilida</taxon>
        <taxon>Mytiloidea</taxon>
        <taxon>Mytilidae</taxon>
        <taxon>Mytilinae</taxon>
        <taxon>Mytilus</taxon>
    </lineage>
</organism>
<proteinExistence type="predicted"/>
<dbReference type="Proteomes" id="UP000507470">
    <property type="component" value="Unassembled WGS sequence"/>
</dbReference>
<sequence length="171" mass="19633">MEDKTKLVNPQHENSKKKTERLTKSLQEKEKCKVTDNKTHLKPTNIHLAMVEENNTTAEETNVKATYVQLPMVKENSVVNSVLQTPNLKNAKKDSVSKKLSIMNIEMQHRLSIHELRRKHQLEVNELKTKITSPSQGYGQQTTTPGHYPTAQQTPTYIQPTMHNVQNIIRI</sequence>
<feature type="region of interest" description="Disordered" evidence="1">
    <location>
        <begin position="1"/>
        <end position="30"/>
    </location>
</feature>
<accession>A0A6J8DQV7</accession>
<evidence type="ECO:0000313" key="3">
    <source>
        <dbReference type="Proteomes" id="UP000507470"/>
    </source>
</evidence>
<keyword evidence="3" id="KW-1185">Reference proteome</keyword>
<dbReference type="EMBL" id="CACVKT020007649">
    <property type="protein sequence ID" value="CAC5409881.1"/>
    <property type="molecule type" value="Genomic_DNA"/>
</dbReference>
<dbReference type="AlphaFoldDB" id="A0A6J8DQV7"/>
<feature type="compositionally biased region" description="Basic and acidic residues" evidence="1">
    <location>
        <begin position="13"/>
        <end position="30"/>
    </location>
</feature>